<dbReference type="PROSITE" id="PS50011">
    <property type="entry name" value="PROTEIN_KINASE_DOM"/>
    <property type="match status" value="1"/>
</dbReference>
<proteinExistence type="predicted"/>
<dbReference type="InterPro" id="IPR008271">
    <property type="entry name" value="Ser/Thr_kinase_AS"/>
</dbReference>
<reference evidence="10 11" key="1">
    <citation type="journal article" date="2019" name="Int. J. Syst. Evol. Microbiol.">
        <title>The Global Catalogue of Microorganisms (GCM) 10K type strain sequencing project: providing services to taxonomists for standard genome sequencing and annotation.</title>
        <authorList>
            <consortium name="The Broad Institute Genomics Platform"/>
            <consortium name="The Broad Institute Genome Sequencing Center for Infectious Disease"/>
            <person name="Wu L."/>
            <person name="Ma J."/>
        </authorList>
    </citation>
    <scope>NUCLEOTIDE SEQUENCE [LARGE SCALE GENOMIC DNA]</scope>
    <source>
        <strain evidence="10 11">JCM 16013</strain>
    </source>
</reference>
<feature type="binding site" evidence="7">
    <location>
        <position position="44"/>
    </location>
    <ligand>
        <name>ATP</name>
        <dbReference type="ChEBI" id="CHEBI:30616"/>
    </ligand>
</feature>
<feature type="domain" description="Protein kinase" evidence="9">
    <location>
        <begin position="15"/>
        <end position="275"/>
    </location>
</feature>
<dbReference type="PROSITE" id="PS00108">
    <property type="entry name" value="PROTEIN_KINASE_ST"/>
    <property type="match status" value="1"/>
</dbReference>
<evidence type="ECO:0000256" key="8">
    <source>
        <dbReference type="SAM" id="MobiDB-lite"/>
    </source>
</evidence>
<dbReference type="SUPFAM" id="SSF56112">
    <property type="entry name" value="Protein kinase-like (PK-like)"/>
    <property type="match status" value="1"/>
</dbReference>
<dbReference type="Pfam" id="PF00069">
    <property type="entry name" value="Pkinase"/>
    <property type="match status" value="1"/>
</dbReference>
<feature type="region of interest" description="Disordered" evidence="8">
    <location>
        <begin position="274"/>
        <end position="312"/>
    </location>
</feature>
<dbReference type="PROSITE" id="PS00107">
    <property type="entry name" value="PROTEIN_KINASE_ATP"/>
    <property type="match status" value="1"/>
</dbReference>
<evidence type="ECO:0000256" key="3">
    <source>
        <dbReference type="ARBA" id="ARBA00022679"/>
    </source>
</evidence>
<comment type="caution">
    <text evidence="10">The sequence shown here is derived from an EMBL/GenBank/DDBJ whole genome shotgun (WGS) entry which is preliminary data.</text>
</comment>
<dbReference type="RefSeq" id="WP_344661568.1">
    <property type="nucleotide sequence ID" value="NZ_BAAAQM010000056.1"/>
</dbReference>
<evidence type="ECO:0000313" key="10">
    <source>
        <dbReference type="EMBL" id="GAA1995964.1"/>
    </source>
</evidence>
<feature type="compositionally biased region" description="Low complexity" evidence="8">
    <location>
        <begin position="381"/>
        <end position="413"/>
    </location>
</feature>
<dbReference type="EC" id="2.7.11.1" evidence="1"/>
<feature type="compositionally biased region" description="Pro residues" evidence="8">
    <location>
        <begin position="294"/>
        <end position="312"/>
    </location>
</feature>
<evidence type="ECO:0000259" key="9">
    <source>
        <dbReference type="PROSITE" id="PS50011"/>
    </source>
</evidence>
<dbReference type="PANTHER" id="PTHR43289:SF6">
    <property type="entry name" value="SERINE_THREONINE-PROTEIN KINASE NEKL-3"/>
    <property type="match status" value="1"/>
</dbReference>
<accession>A0ABN2T0J6</accession>
<dbReference type="PANTHER" id="PTHR43289">
    <property type="entry name" value="MITOGEN-ACTIVATED PROTEIN KINASE KINASE KINASE 20-RELATED"/>
    <property type="match status" value="1"/>
</dbReference>
<keyword evidence="4 7" id="KW-0547">Nucleotide-binding</keyword>
<evidence type="ECO:0000256" key="6">
    <source>
        <dbReference type="ARBA" id="ARBA00022840"/>
    </source>
</evidence>
<dbReference type="Gene3D" id="3.30.200.20">
    <property type="entry name" value="Phosphorylase Kinase, domain 1"/>
    <property type="match status" value="1"/>
</dbReference>
<keyword evidence="11" id="KW-1185">Reference proteome</keyword>
<sequence length="512" mass="53190">MPEHSEPGRLVGGRYRLVARLGAGGMGRVWRAHDLTLNIDVAVKEVSLPFTLSEQQHAERLSRAEREARNTVRLRDQPGIVTVHDVVVEDGVPWIVMQLVTGRSLAEHVREHGPLSVENTAKVAETLLGALSAAHAAGIVHRDVKPANVLLADDGRVLLTDFGIAQHVSDSSLTVTGAIIGSAEYMAPERTRGQDSGPAGDLFSLGVTLYQAVEGVSPFRRDSPTATMSAVLFDQPPLPTRAGRLAPLLAGLLAKEPAQRPSVASALVLLGNEGATGSNREGIPPTRDLTESAPRPPQHPTVPPHQPSYLVVPPPRRSGLKVGLAVAAVVAVSAGATFAVTELMHSSGSSQTNPPVSSGPTGPTRPTGPTTAPSPPPTTPTSPDGVTTSTSPDSLTTTGPNDETTSTSPSTPTGAKAGCGEASRDLDAFNASNPAANGGKDFQIAADRKLADNLAADAKLATDPAVKTAIQSESDSWRKFADFYEKGDSQSMSKTIPETSKAIAAVNTACNG</sequence>
<dbReference type="InterPro" id="IPR011009">
    <property type="entry name" value="Kinase-like_dom_sf"/>
</dbReference>
<keyword evidence="3" id="KW-0808">Transferase</keyword>
<organism evidence="10 11">
    <name type="scientific">Catenulispora subtropica</name>
    <dbReference type="NCBI Taxonomy" id="450798"/>
    <lineage>
        <taxon>Bacteria</taxon>
        <taxon>Bacillati</taxon>
        <taxon>Actinomycetota</taxon>
        <taxon>Actinomycetes</taxon>
        <taxon>Catenulisporales</taxon>
        <taxon>Catenulisporaceae</taxon>
        <taxon>Catenulispora</taxon>
    </lineage>
</organism>
<evidence type="ECO:0000256" key="2">
    <source>
        <dbReference type="ARBA" id="ARBA00022527"/>
    </source>
</evidence>
<dbReference type="InterPro" id="IPR017441">
    <property type="entry name" value="Protein_kinase_ATP_BS"/>
</dbReference>
<dbReference type="EMBL" id="BAAAQM010000056">
    <property type="protein sequence ID" value="GAA1995964.1"/>
    <property type="molecule type" value="Genomic_DNA"/>
</dbReference>
<evidence type="ECO:0000313" key="11">
    <source>
        <dbReference type="Proteomes" id="UP001499854"/>
    </source>
</evidence>
<keyword evidence="6 7" id="KW-0067">ATP-binding</keyword>
<dbReference type="SMART" id="SM00220">
    <property type="entry name" value="S_TKc"/>
    <property type="match status" value="1"/>
</dbReference>
<feature type="compositionally biased region" description="Low complexity" evidence="8">
    <location>
        <begin position="354"/>
        <end position="371"/>
    </location>
</feature>
<feature type="region of interest" description="Disordered" evidence="8">
    <location>
        <begin position="345"/>
        <end position="421"/>
    </location>
</feature>
<evidence type="ECO:0000256" key="4">
    <source>
        <dbReference type="ARBA" id="ARBA00022741"/>
    </source>
</evidence>
<evidence type="ECO:0000256" key="7">
    <source>
        <dbReference type="PROSITE-ProRule" id="PRU10141"/>
    </source>
</evidence>
<dbReference type="CDD" id="cd14014">
    <property type="entry name" value="STKc_PknB_like"/>
    <property type="match status" value="1"/>
</dbReference>
<dbReference type="Proteomes" id="UP001499854">
    <property type="component" value="Unassembled WGS sequence"/>
</dbReference>
<dbReference type="Gene3D" id="1.10.510.10">
    <property type="entry name" value="Transferase(Phosphotransferase) domain 1"/>
    <property type="match status" value="1"/>
</dbReference>
<keyword evidence="5" id="KW-0418">Kinase</keyword>
<protein>
    <recommendedName>
        <fullName evidence="1">non-specific serine/threonine protein kinase</fullName>
        <ecNumber evidence="1">2.7.11.1</ecNumber>
    </recommendedName>
</protein>
<evidence type="ECO:0000256" key="1">
    <source>
        <dbReference type="ARBA" id="ARBA00012513"/>
    </source>
</evidence>
<keyword evidence="2" id="KW-0723">Serine/threonine-protein kinase</keyword>
<gene>
    <name evidence="10" type="ORF">GCM10009838_71120</name>
</gene>
<name>A0ABN2T0J6_9ACTN</name>
<dbReference type="InterPro" id="IPR000719">
    <property type="entry name" value="Prot_kinase_dom"/>
</dbReference>
<evidence type="ECO:0000256" key="5">
    <source>
        <dbReference type="ARBA" id="ARBA00022777"/>
    </source>
</evidence>